<dbReference type="RefSeq" id="WP_264462792.1">
    <property type="nucleotide sequence ID" value="NZ_JAOXJG010000026.1"/>
</dbReference>
<comment type="caution">
    <text evidence="1">The sequence shown here is derived from an EMBL/GenBank/DDBJ whole genome shotgun (WGS) entry which is preliminary data.</text>
</comment>
<dbReference type="Proteomes" id="UP001060566">
    <property type="component" value="Unassembled WGS sequence"/>
</dbReference>
<evidence type="ECO:0000313" key="2">
    <source>
        <dbReference type="Proteomes" id="UP001060566"/>
    </source>
</evidence>
<sequence length="113" mass="13296">MGQMNLFEIPVKTVLATQKEEKIFDLTADNERIEISKGIVESATIESIAVDRALAPTWEVTYFDKAKRERMDWFRCEDEEEARQELRKKTDDILFIKSVQESEYSLEEIEMLD</sequence>
<name>A0ABT3EYK5_9BACI</name>
<proteinExistence type="predicted"/>
<reference evidence="1" key="1">
    <citation type="submission" date="2022-10" db="EMBL/GenBank/DDBJ databases">
        <title>De novo draft assembly of the Pseudomonas pretiosus genome isolated from the plants rhizorohere.</title>
        <authorList>
            <person name="Robas M."/>
            <person name="Fernandez V.M."/>
            <person name="Provanza A."/>
            <person name="Jimenez P.A."/>
        </authorList>
    </citation>
    <scope>NUCLEOTIDE SEQUENCE</scope>
    <source>
        <strain evidence="1">SAICEU11T</strain>
    </source>
</reference>
<evidence type="ECO:0000313" key="1">
    <source>
        <dbReference type="EMBL" id="MCW1241888.1"/>
    </source>
</evidence>
<accession>A0ABT3EYK5</accession>
<dbReference type="EMBL" id="JAOXJG010000026">
    <property type="protein sequence ID" value="MCW1241888.1"/>
    <property type="molecule type" value="Genomic_DNA"/>
</dbReference>
<organism evidence="1 2">
    <name type="scientific">Bacillus pretiosus</name>
    <dbReference type="NCBI Taxonomy" id="2983392"/>
    <lineage>
        <taxon>Bacteria</taxon>
        <taxon>Bacillati</taxon>
        <taxon>Bacillota</taxon>
        <taxon>Bacilli</taxon>
        <taxon>Bacillales</taxon>
        <taxon>Bacillaceae</taxon>
        <taxon>Bacillus</taxon>
    </lineage>
</organism>
<dbReference type="GeneID" id="301200749"/>
<protein>
    <recommendedName>
        <fullName evidence="3">Phage protein</fullName>
    </recommendedName>
</protein>
<evidence type="ECO:0008006" key="3">
    <source>
        <dbReference type="Google" id="ProtNLM"/>
    </source>
</evidence>
<keyword evidence="2" id="KW-1185">Reference proteome</keyword>
<gene>
    <name evidence="1" type="ORF">NGM45_22960</name>
</gene>